<dbReference type="OrthoDB" id="9787902at2"/>
<dbReference type="Gene3D" id="3.40.190.100">
    <property type="entry name" value="Glycine betaine-binding periplasmic protein, domain 2"/>
    <property type="match status" value="1"/>
</dbReference>
<dbReference type="GO" id="GO:0042597">
    <property type="term" value="C:periplasmic space"/>
    <property type="evidence" value="ECO:0007669"/>
    <property type="project" value="InterPro"/>
</dbReference>
<dbReference type="InterPro" id="IPR017783">
    <property type="entry name" value="ABC_choline_sub-bd"/>
</dbReference>
<keyword evidence="4" id="KW-1185">Reference proteome</keyword>
<sequence length="307" mass="33643">MVLLCLLTLQASPVYAQEPESCRQVRFADIGWTDITATTALASLLFDSLGYKPTTRNVSVPISLVGLKNHQLDVSLGYWDPIQTQSVEPLLKAGSFVMLDKPNLVGARTMLAAPSYVADGGLKSVDDIAKYKDQLDGKIYGIEPGSSANSKIQAMIDKNLFGLGGFKLVQSSEAGMLSEVQRAARQNKWIVFFAWEPHPMNIQMKLTYLTGGDSVFGVNSGAAQVHTLVANDYLVRCPNAGKLISNLQFTTDIENHLMASIMAKTDPATTAREFLRKNPQMLEKWLAEVSTFDGRDGLQEVKKHLAM</sequence>
<dbReference type="Proteomes" id="UP000030302">
    <property type="component" value="Chromosome"/>
</dbReference>
<dbReference type="GO" id="GO:0022857">
    <property type="term" value="F:transmembrane transporter activity"/>
    <property type="evidence" value="ECO:0007669"/>
    <property type="project" value="InterPro"/>
</dbReference>
<evidence type="ECO:0000259" key="2">
    <source>
        <dbReference type="Pfam" id="PF04069"/>
    </source>
</evidence>
<dbReference type="NCBIfam" id="TIGR03414">
    <property type="entry name" value="ABC_choline_bnd"/>
    <property type="match status" value="1"/>
</dbReference>
<keyword evidence="1" id="KW-0732">Signal</keyword>
<dbReference type="AlphaFoldDB" id="A0A0A1FC66"/>
<dbReference type="InterPro" id="IPR007210">
    <property type="entry name" value="ABC_Gly_betaine_transp_sub-bd"/>
</dbReference>
<dbReference type="GO" id="GO:0033265">
    <property type="term" value="F:choline binding"/>
    <property type="evidence" value="ECO:0007669"/>
    <property type="project" value="InterPro"/>
</dbReference>
<feature type="domain" description="ABC-type glycine betaine transport system substrate-binding" evidence="2">
    <location>
        <begin position="24"/>
        <end position="277"/>
    </location>
</feature>
<dbReference type="Gene3D" id="3.40.190.10">
    <property type="entry name" value="Periplasmic binding protein-like II"/>
    <property type="match status" value="1"/>
</dbReference>
<name>A0A0A1FC66_9BURK</name>
<protein>
    <submittedName>
        <fullName evidence="3">L-proline glycine betaine binding ABC transporter protein ProX</fullName>
    </submittedName>
</protein>
<accession>A0A0A1FC66</accession>
<dbReference type="GO" id="GO:0015871">
    <property type="term" value="P:choline transport"/>
    <property type="evidence" value="ECO:0007669"/>
    <property type="project" value="InterPro"/>
</dbReference>
<dbReference type="STRING" id="279058.LT85_3175"/>
<organism evidence="3 4">
    <name type="scientific">Collimonas arenae</name>
    <dbReference type="NCBI Taxonomy" id="279058"/>
    <lineage>
        <taxon>Bacteria</taxon>
        <taxon>Pseudomonadati</taxon>
        <taxon>Pseudomonadota</taxon>
        <taxon>Betaproteobacteria</taxon>
        <taxon>Burkholderiales</taxon>
        <taxon>Oxalobacteraceae</taxon>
        <taxon>Collimonas</taxon>
    </lineage>
</organism>
<evidence type="ECO:0000313" key="3">
    <source>
        <dbReference type="EMBL" id="AIY42333.1"/>
    </source>
</evidence>
<feature type="signal peptide" evidence="1">
    <location>
        <begin position="1"/>
        <end position="16"/>
    </location>
</feature>
<feature type="chain" id="PRO_5001983397" evidence="1">
    <location>
        <begin position="17"/>
        <end position="307"/>
    </location>
</feature>
<dbReference type="KEGG" id="care:LT85_3175"/>
<evidence type="ECO:0000313" key="4">
    <source>
        <dbReference type="Proteomes" id="UP000030302"/>
    </source>
</evidence>
<proteinExistence type="predicted"/>
<reference evidence="4" key="1">
    <citation type="journal article" date="2014" name="Soil Biol. Biochem.">
        <title>Structure and function of bacterial communities in ageing soils: Insights from the Mendocino ecological staircase.</title>
        <authorList>
            <person name="Uroz S."/>
            <person name="Tech J.J."/>
            <person name="Sawaya N.A."/>
            <person name="Frey-Klett P."/>
            <person name="Leveau J.H.J."/>
        </authorList>
    </citation>
    <scope>NUCLEOTIDE SEQUENCE [LARGE SCALE GENOMIC DNA]</scope>
    <source>
        <strain evidence="4">Cal35</strain>
    </source>
</reference>
<dbReference type="Pfam" id="PF04069">
    <property type="entry name" value="OpuAC"/>
    <property type="match status" value="1"/>
</dbReference>
<dbReference type="EMBL" id="CP009962">
    <property type="protein sequence ID" value="AIY42333.1"/>
    <property type="molecule type" value="Genomic_DNA"/>
</dbReference>
<dbReference type="GO" id="GO:0043190">
    <property type="term" value="C:ATP-binding cassette (ABC) transporter complex"/>
    <property type="evidence" value="ECO:0007669"/>
    <property type="project" value="InterPro"/>
</dbReference>
<dbReference type="RefSeq" id="WP_156117671.1">
    <property type="nucleotide sequence ID" value="NZ_CP009962.1"/>
</dbReference>
<dbReference type="HOGENOM" id="CLU_008673_1_1_4"/>
<dbReference type="CDD" id="cd13640">
    <property type="entry name" value="PBP2_ChoX"/>
    <property type="match status" value="1"/>
</dbReference>
<evidence type="ECO:0000256" key="1">
    <source>
        <dbReference type="SAM" id="SignalP"/>
    </source>
</evidence>
<dbReference type="SUPFAM" id="SSF53850">
    <property type="entry name" value="Periplasmic binding protein-like II"/>
    <property type="match status" value="1"/>
</dbReference>
<gene>
    <name evidence="3" type="primary">proX</name>
    <name evidence="3" type="ORF">LT85_3175</name>
</gene>